<dbReference type="OrthoDB" id="5105205at2759"/>
<dbReference type="PANTHER" id="PTHR19303">
    <property type="entry name" value="TRANSPOSON"/>
    <property type="match status" value="1"/>
</dbReference>
<gene>
    <name evidence="6" type="ORF">FNYG_12197</name>
</gene>
<comment type="caution">
    <text evidence="6">The sequence shown here is derived from an EMBL/GenBank/DDBJ whole genome shotgun (WGS) entry which is preliminary data.</text>
</comment>
<keyword evidence="7" id="KW-1185">Reference proteome</keyword>
<dbReference type="SMART" id="SM00674">
    <property type="entry name" value="CENPB"/>
    <property type="match status" value="1"/>
</dbReference>
<evidence type="ECO:0000313" key="6">
    <source>
        <dbReference type="EMBL" id="PNP74462.1"/>
    </source>
</evidence>
<dbReference type="InterPro" id="IPR007889">
    <property type="entry name" value="HTH_Psq"/>
</dbReference>
<dbReference type="Pfam" id="PF03184">
    <property type="entry name" value="DDE_1"/>
    <property type="match status" value="1"/>
</dbReference>
<reference evidence="6 7" key="1">
    <citation type="submission" date="2017-06" db="EMBL/GenBank/DDBJ databases">
        <title>Genome of Fusarium nygamai isolate CS10214.</title>
        <authorList>
            <person name="Gardiner D.M."/>
            <person name="Obanor F."/>
            <person name="Kazan K."/>
        </authorList>
    </citation>
    <scope>NUCLEOTIDE SEQUENCE [LARGE SCALE GENOMIC DNA]</scope>
    <source>
        <strain evidence="6 7">CS10214</strain>
    </source>
</reference>
<protein>
    <recommendedName>
        <fullName evidence="5">HTH CENPB-type domain-containing protein</fullName>
    </recommendedName>
</protein>
<dbReference type="Gene3D" id="1.10.10.60">
    <property type="entry name" value="Homeodomain-like"/>
    <property type="match status" value="1"/>
</dbReference>
<feature type="region of interest" description="Disordered" evidence="4">
    <location>
        <begin position="462"/>
        <end position="491"/>
    </location>
</feature>
<dbReference type="EMBL" id="MTQA01000206">
    <property type="protein sequence ID" value="PNP74462.1"/>
    <property type="molecule type" value="Genomic_DNA"/>
</dbReference>
<comment type="subcellular location">
    <subcellularLocation>
        <location evidence="1">Nucleus</location>
    </subcellularLocation>
</comment>
<evidence type="ECO:0000256" key="4">
    <source>
        <dbReference type="SAM" id="MobiDB-lite"/>
    </source>
</evidence>
<dbReference type="Pfam" id="PF05225">
    <property type="entry name" value="HTH_psq"/>
    <property type="match status" value="1"/>
</dbReference>
<dbReference type="InterPro" id="IPR050863">
    <property type="entry name" value="CenT-Element_Derived"/>
</dbReference>
<keyword evidence="2" id="KW-0238">DNA-binding</keyword>
<keyword evidence="3" id="KW-0539">Nucleus</keyword>
<dbReference type="GO" id="GO:0005634">
    <property type="term" value="C:nucleus"/>
    <property type="evidence" value="ECO:0007669"/>
    <property type="project" value="UniProtKB-SubCell"/>
</dbReference>
<dbReference type="Pfam" id="PF03221">
    <property type="entry name" value="HTH_Tnp_Tc5"/>
    <property type="match status" value="1"/>
</dbReference>
<dbReference type="SUPFAM" id="SSF46689">
    <property type="entry name" value="Homeodomain-like"/>
    <property type="match status" value="1"/>
</dbReference>
<dbReference type="PROSITE" id="PS51253">
    <property type="entry name" value="HTH_CENPB"/>
    <property type="match status" value="1"/>
</dbReference>
<dbReference type="STRING" id="42673.A0A2K0VWS9"/>
<evidence type="ECO:0000256" key="2">
    <source>
        <dbReference type="ARBA" id="ARBA00023125"/>
    </source>
</evidence>
<dbReference type="InterPro" id="IPR006600">
    <property type="entry name" value="HTH_CenpB_DNA-bd_dom"/>
</dbReference>
<proteinExistence type="predicted"/>
<feature type="compositionally biased region" description="Basic residues" evidence="4">
    <location>
        <begin position="478"/>
        <end position="491"/>
    </location>
</feature>
<feature type="domain" description="HTH CENPB-type" evidence="5">
    <location>
        <begin position="48"/>
        <end position="118"/>
    </location>
</feature>
<dbReference type="Proteomes" id="UP000236664">
    <property type="component" value="Unassembled WGS sequence"/>
</dbReference>
<dbReference type="GO" id="GO:0003677">
    <property type="term" value="F:DNA binding"/>
    <property type="evidence" value="ECO:0007669"/>
    <property type="project" value="UniProtKB-KW"/>
</dbReference>
<sequence>MREYTEQDLQNAIVDVRNGVAIRTAATCHGVPRGTLRARLNGAQPQRTAHDDQQRLTANQEEHLKQWILRQEALGYAPTHAQVRAIASSVLKQQGDHKPLGRKWSSHFVERHLAVKTKLGRRTDWKRINAATPDNIRHLFNLYETVSWIPPRRRYNADEGGIMEGQGINGLVIGSSQENPNTKDFLAKHPGWHVTFSENGWTSNDIAVEWLGKVFLLQTQPEDPADGRLLIVDGHGIHTSDEFMTMCYLNNVHLLFFPAHTSHVLQPLDLGCFSSLKTAYRRLIGDHTALTDATKVEKANFLGFYAKAREIGLRKENVQSGWKATGLYPKSVAKPLNSRWVVVAKRPAIPLRVTSDILTPKRGGDVVKLFAEKSGSHTSRLSIRKAAAALDKVAMEVILRDREIERLRVQLAQAKPAKRRKIVQDPNERFASLAQILAQANREPQQRVRKARNAVQEVIIVEGESSSESEEKPALARRSARNRRPTKRYME</sequence>
<name>A0A2K0VWS9_GIBNY</name>
<dbReference type="InterPro" id="IPR009057">
    <property type="entry name" value="Homeodomain-like_sf"/>
</dbReference>
<organism evidence="6 7">
    <name type="scientific">Gibberella nygamai</name>
    <name type="common">Bean root rot disease fungus</name>
    <name type="synonym">Fusarium nygamai</name>
    <dbReference type="NCBI Taxonomy" id="42673"/>
    <lineage>
        <taxon>Eukaryota</taxon>
        <taxon>Fungi</taxon>
        <taxon>Dikarya</taxon>
        <taxon>Ascomycota</taxon>
        <taxon>Pezizomycotina</taxon>
        <taxon>Sordariomycetes</taxon>
        <taxon>Hypocreomycetidae</taxon>
        <taxon>Hypocreales</taxon>
        <taxon>Nectriaceae</taxon>
        <taxon>Fusarium</taxon>
        <taxon>Fusarium fujikuroi species complex</taxon>
    </lineage>
</organism>
<evidence type="ECO:0000259" key="5">
    <source>
        <dbReference type="PROSITE" id="PS51253"/>
    </source>
</evidence>
<evidence type="ECO:0000256" key="1">
    <source>
        <dbReference type="ARBA" id="ARBA00004123"/>
    </source>
</evidence>
<accession>A0A2K0VWS9</accession>
<dbReference type="InterPro" id="IPR004875">
    <property type="entry name" value="DDE_SF_endonuclease_dom"/>
</dbReference>
<dbReference type="PANTHER" id="PTHR19303:SF74">
    <property type="entry name" value="POGO TRANSPOSABLE ELEMENT WITH KRAB DOMAIN"/>
    <property type="match status" value="1"/>
</dbReference>
<evidence type="ECO:0000256" key="3">
    <source>
        <dbReference type="ARBA" id="ARBA00023242"/>
    </source>
</evidence>
<dbReference type="AlphaFoldDB" id="A0A2K0VWS9"/>
<evidence type="ECO:0000313" key="7">
    <source>
        <dbReference type="Proteomes" id="UP000236664"/>
    </source>
</evidence>